<dbReference type="Gene3D" id="3.30.230.10">
    <property type="match status" value="1"/>
</dbReference>
<feature type="region of interest" description="Disordered" evidence="4">
    <location>
        <begin position="294"/>
        <end position="316"/>
    </location>
</feature>
<proteinExistence type="inferred from homology"/>
<dbReference type="AlphaFoldDB" id="A0A4Y7QFC4"/>
<dbReference type="GO" id="GO:0006412">
    <property type="term" value="P:translation"/>
    <property type="evidence" value="ECO:0007669"/>
    <property type="project" value="InterPro"/>
</dbReference>
<evidence type="ECO:0000256" key="3">
    <source>
        <dbReference type="ARBA" id="ARBA00023274"/>
    </source>
</evidence>
<evidence type="ECO:0000313" key="5">
    <source>
        <dbReference type="EMBL" id="TDL25908.1"/>
    </source>
</evidence>
<dbReference type="PANTHER" id="PTHR21569">
    <property type="entry name" value="RIBOSOMAL PROTEIN S9"/>
    <property type="match status" value="1"/>
</dbReference>
<dbReference type="InterPro" id="IPR000754">
    <property type="entry name" value="Ribosomal_uS9"/>
</dbReference>
<dbReference type="GO" id="GO:0003735">
    <property type="term" value="F:structural constituent of ribosome"/>
    <property type="evidence" value="ECO:0007669"/>
    <property type="project" value="InterPro"/>
</dbReference>
<dbReference type="GO" id="GO:0005763">
    <property type="term" value="C:mitochondrial small ribosomal subunit"/>
    <property type="evidence" value="ECO:0007669"/>
    <property type="project" value="TreeGrafter"/>
</dbReference>
<dbReference type="STRING" id="50990.A0A4Y7QFC4"/>
<reference evidence="5 6" key="1">
    <citation type="submission" date="2018-06" db="EMBL/GenBank/DDBJ databases">
        <title>A transcriptomic atlas of mushroom development highlights an independent origin of complex multicellularity.</title>
        <authorList>
            <consortium name="DOE Joint Genome Institute"/>
            <person name="Krizsan K."/>
            <person name="Almasi E."/>
            <person name="Merenyi Z."/>
            <person name="Sahu N."/>
            <person name="Viragh M."/>
            <person name="Koszo T."/>
            <person name="Mondo S."/>
            <person name="Kiss B."/>
            <person name="Balint B."/>
            <person name="Kues U."/>
            <person name="Barry K."/>
            <person name="Hegedus J.C."/>
            <person name="Henrissat B."/>
            <person name="Johnson J."/>
            <person name="Lipzen A."/>
            <person name="Ohm R."/>
            <person name="Nagy I."/>
            <person name="Pangilinan J."/>
            <person name="Yan J."/>
            <person name="Xiong Y."/>
            <person name="Grigoriev I.V."/>
            <person name="Hibbett D.S."/>
            <person name="Nagy L.G."/>
        </authorList>
    </citation>
    <scope>NUCLEOTIDE SEQUENCE [LARGE SCALE GENOMIC DNA]</scope>
    <source>
        <strain evidence="5 6">SZMC22713</strain>
    </source>
</reference>
<dbReference type="Pfam" id="PF00380">
    <property type="entry name" value="Ribosomal_S9"/>
    <property type="match status" value="1"/>
</dbReference>
<evidence type="ECO:0000256" key="1">
    <source>
        <dbReference type="ARBA" id="ARBA00005251"/>
    </source>
</evidence>
<comment type="similarity">
    <text evidence="1">Belongs to the universal ribosomal protein uS9 family.</text>
</comment>
<keyword evidence="6" id="KW-1185">Reference proteome</keyword>
<dbReference type="GO" id="GO:0003723">
    <property type="term" value="F:RNA binding"/>
    <property type="evidence" value="ECO:0007669"/>
    <property type="project" value="TreeGrafter"/>
</dbReference>
<dbReference type="InterPro" id="IPR020568">
    <property type="entry name" value="Ribosomal_Su5_D2-typ_SF"/>
</dbReference>
<keyword evidence="3" id="KW-0687">Ribonucleoprotein</keyword>
<dbReference type="EMBL" id="ML170162">
    <property type="protein sequence ID" value="TDL25908.1"/>
    <property type="molecule type" value="Genomic_DNA"/>
</dbReference>
<dbReference type="InterPro" id="IPR014721">
    <property type="entry name" value="Ribsml_uS5_D2-typ_fold_subgr"/>
</dbReference>
<name>A0A4Y7QFC4_9AGAM</name>
<dbReference type="OrthoDB" id="10254627at2759"/>
<dbReference type="SUPFAM" id="SSF54211">
    <property type="entry name" value="Ribosomal protein S5 domain 2-like"/>
    <property type="match status" value="1"/>
</dbReference>
<feature type="compositionally biased region" description="Basic residues" evidence="4">
    <location>
        <begin position="301"/>
        <end position="316"/>
    </location>
</feature>
<evidence type="ECO:0000256" key="2">
    <source>
        <dbReference type="ARBA" id="ARBA00022980"/>
    </source>
</evidence>
<protein>
    <submittedName>
        <fullName evidence="5">SSU ribosomal protein S9P</fullName>
    </submittedName>
</protein>
<dbReference type="Proteomes" id="UP000294933">
    <property type="component" value="Unassembled WGS sequence"/>
</dbReference>
<gene>
    <name evidence="5" type="ORF">BD410DRAFT_742225</name>
</gene>
<dbReference type="VEuPathDB" id="FungiDB:BD410DRAFT_742225"/>
<keyword evidence="2 5" id="KW-0689">Ribosomal protein</keyword>
<evidence type="ECO:0000313" key="6">
    <source>
        <dbReference type="Proteomes" id="UP000294933"/>
    </source>
</evidence>
<sequence length="316" mass="35657">MNHLLRFRPSVFTACRRSFATQQNFVPPKSLEAIDPSSSHELAKPVTPTFYTGRSSYYESMGALERAVQHSRQMLTTLNIFPLPPFALEALPPLIPVWKSKEKLNSALDTKLSATRYRRMLALLNELNHFRRIAKSAGHDDVGSVIQDILDFFERDDKEEHLKRGRKKPVKFDEYGRSYTLGRRKESSARVWMIASHNPPNDAQRNSPPPTSQILINNVPLNKYFPLPGDRERILAPFKVTGTVGAYNVFTLVRGGGSTGQSGAIAHGIATGLAGHAPDLESILRRAKLTRRDPRMVERKKTNRAKARKGYGWVKR</sequence>
<dbReference type="PANTHER" id="PTHR21569:SF1">
    <property type="entry name" value="SMALL RIBOSOMAL SUBUNIT PROTEIN US9M"/>
    <property type="match status" value="1"/>
</dbReference>
<accession>A0A4Y7QFC4</accession>
<evidence type="ECO:0000256" key="4">
    <source>
        <dbReference type="SAM" id="MobiDB-lite"/>
    </source>
</evidence>
<organism evidence="5 6">
    <name type="scientific">Rickenella mellea</name>
    <dbReference type="NCBI Taxonomy" id="50990"/>
    <lineage>
        <taxon>Eukaryota</taxon>
        <taxon>Fungi</taxon>
        <taxon>Dikarya</taxon>
        <taxon>Basidiomycota</taxon>
        <taxon>Agaricomycotina</taxon>
        <taxon>Agaricomycetes</taxon>
        <taxon>Hymenochaetales</taxon>
        <taxon>Rickenellaceae</taxon>
        <taxon>Rickenella</taxon>
    </lineage>
</organism>